<dbReference type="NCBIfam" id="TIGR02492">
    <property type="entry name" value="flgK_ends"/>
    <property type="match status" value="1"/>
</dbReference>
<dbReference type="Proteomes" id="UP000276223">
    <property type="component" value="Unassembled WGS sequence"/>
</dbReference>
<keyword evidence="10" id="KW-0969">Cilium</keyword>
<dbReference type="PRINTS" id="PR01005">
    <property type="entry name" value="FLGHOOKAP1"/>
</dbReference>
<evidence type="ECO:0000256" key="4">
    <source>
        <dbReference type="ARBA" id="ARBA00016244"/>
    </source>
</evidence>
<dbReference type="EMBL" id="RJVA01000010">
    <property type="protein sequence ID" value="ROR01903.1"/>
    <property type="molecule type" value="Genomic_DNA"/>
</dbReference>
<evidence type="ECO:0000313" key="10">
    <source>
        <dbReference type="EMBL" id="ROR01903.1"/>
    </source>
</evidence>
<keyword evidence="10" id="KW-0966">Cell projection</keyword>
<comment type="caution">
    <text evidence="10">The sequence shown here is derived from an EMBL/GenBank/DDBJ whole genome shotgun (WGS) entry which is preliminary data.</text>
</comment>
<name>A0A3N1VGB6_9BACT</name>
<evidence type="ECO:0000256" key="7">
    <source>
        <dbReference type="RuleBase" id="RU362065"/>
    </source>
</evidence>
<sequence length="452" mass="49370">MAGLNAALEIAKNALFNAQVQIQTTSHNVANAENPAYARQKAPTVTQGAILGRAGWIGAGARLDRIVQQRDFFLEGRYLSASSQSAYYETLKRMASAVETYLSDDGETGINAALNEFWNAWNALAQNPEGSAEKALVFECGENLCSNLHQKASQIQQSQKSLLTELQDNLSAINELLEKIRNLNHQIQRSETPTFMANDLRDQRFQVLQELSTYLHFTTAEASGGMLNLFLEDGTPLVLFQEYAAKLTWTGDASSFEVTVQDSGKVVVRFNAADNEVQDGLQGSTGALVAAMGDVDSWKDALDQFAAALVTSFRDLYDDILGTPTSYFFDPAYTTAATIQLTDDPLPSPSNALARSVLLLQTQSLDDLDGLSLSEHLSQLSQDVGLTVTTASSQSVLYDAMTQQLDAQRQNISGVSLDEEMVELIKHQQLYQAAAKIVQQTAEMIQTAIQMV</sequence>
<dbReference type="GO" id="GO:0044780">
    <property type="term" value="P:bacterial-type flagellum assembly"/>
    <property type="evidence" value="ECO:0007669"/>
    <property type="project" value="InterPro"/>
</dbReference>
<dbReference type="RefSeq" id="WP_170161619.1">
    <property type="nucleotide sequence ID" value="NZ_RJVA01000010.1"/>
</dbReference>
<dbReference type="GO" id="GO:0009424">
    <property type="term" value="C:bacterial-type flagellum hook"/>
    <property type="evidence" value="ECO:0007669"/>
    <property type="project" value="UniProtKB-UniRule"/>
</dbReference>
<evidence type="ECO:0000256" key="1">
    <source>
        <dbReference type="ARBA" id="ARBA00004365"/>
    </source>
</evidence>
<reference evidence="10 11" key="1">
    <citation type="submission" date="2018-11" db="EMBL/GenBank/DDBJ databases">
        <title>Genomic Encyclopedia of Type Strains, Phase IV (KMG-IV): sequencing the most valuable type-strain genomes for metagenomic binning, comparative biology and taxonomic classification.</title>
        <authorList>
            <person name="Goeker M."/>
        </authorList>
    </citation>
    <scope>NUCLEOTIDE SEQUENCE [LARGE SCALE GENOMIC DNA]</scope>
    <source>
        <strain evidence="10 11">DSM 22027</strain>
    </source>
</reference>
<protein>
    <recommendedName>
        <fullName evidence="4 7">Flagellar hook-associated protein 1</fullName>
        <shortName evidence="7">HAP1</shortName>
    </recommendedName>
</protein>
<dbReference type="Pfam" id="PF06429">
    <property type="entry name" value="Flg_bbr_C"/>
    <property type="match status" value="1"/>
</dbReference>
<dbReference type="AlphaFoldDB" id="A0A3N1VGB6"/>
<gene>
    <name evidence="7" type="primary">flgK</name>
    <name evidence="10" type="ORF">EDC27_1097</name>
</gene>
<evidence type="ECO:0000256" key="3">
    <source>
        <dbReference type="ARBA" id="ARBA00009677"/>
    </source>
</evidence>
<dbReference type="InterPro" id="IPR053927">
    <property type="entry name" value="FlgK_helical"/>
</dbReference>
<evidence type="ECO:0000256" key="6">
    <source>
        <dbReference type="ARBA" id="ARBA00023143"/>
    </source>
</evidence>
<dbReference type="SUPFAM" id="SSF64518">
    <property type="entry name" value="Phase 1 flagellin"/>
    <property type="match status" value="1"/>
</dbReference>
<comment type="similarity">
    <text evidence="3 7">Belongs to the flagella basal body rod proteins family.</text>
</comment>
<evidence type="ECO:0000313" key="11">
    <source>
        <dbReference type="Proteomes" id="UP000276223"/>
    </source>
</evidence>
<evidence type="ECO:0000256" key="2">
    <source>
        <dbReference type="ARBA" id="ARBA00004613"/>
    </source>
</evidence>
<keyword evidence="10" id="KW-0282">Flagellum</keyword>
<feature type="domain" description="Flagellar basal-body/hook protein C-terminal" evidence="8">
    <location>
        <begin position="411"/>
        <end position="451"/>
    </location>
</feature>
<feature type="domain" description="Flagellar hook-associated protein FlgK helical" evidence="9">
    <location>
        <begin position="96"/>
        <end position="313"/>
    </location>
</feature>
<comment type="subcellular location">
    <subcellularLocation>
        <location evidence="1 7">Bacterial flagellum</location>
    </subcellularLocation>
    <subcellularLocation>
        <location evidence="2 7">Secreted</location>
    </subcellularLocation>
</comment>
<keyword evidence="11" id="KW-1185">Reference proteome</keyword>
<accession>A0A3N1VGB6</accession>
<keyword evidence="5 7" id="KW-0964">Secreted</keyword>
<dbReference type="GO" id="GO:0005576">
    <property type="term" value="C:extracellular region"/>
    <property type="evidence" value="ECO:0007669"/>
    <property type="project" value="UniProtKB-SubCell"/>
</dbReference>
<dbReference type="PANTHER" id="PTHR30033">
    <property type="entry name" value="FLAGELLAR HOOK-ASSOCIATED PROTEIN 1"/>
    <property type="match status" value="1"/>
</dbReference>
<evidence type="ECO:0000256" key="5">
    <source>
        <dbReference type="ARBA" id="ARBA00022525"/>
    </source>
</evidence>
<proteinExistence type="inferred from homology"/>
<dbReference type="Pfam" id="PF22638">
    <property type="entry name" value="FlgK_D1"/>
    <property type="match status" value="1"/>
</dbReference>
<organism evidence="10 11">
    <name type="scientific">Desulfosoma caldarium</name>
    <dbReference type="NCBI Taxonomy" id="610254"/>
    <lineage>
        <taxon>Bacteria</taxon>
        <taxon>Pseudomonadati</taxon>
        <taxon>Thermodesulfobacteriota</taxon>
        <taxon>Syntrophobacteria</taxon>
        <taxon>Syntrophobacterales</taxon>
        <taxon>Syntrophobacteraceae</taxon>
        <taxon>Desulfosoma</taxon>
    </lineage>
</organism>
<dbReference type="GO" id="GO:0005198">
    <property type="term" value="F:structural molecule activity"/>
    <property type="evidence" value="ECO:0007669"/>
    <property type="project" value="UniProtKB-UniRule"/>
</dbReference>
<dbReference type="InterPro" id="IPR002371">
    <property type="entry name" value="FlgK"/>
</dbReference>
<dbReference type="PANTHER" id="PTHR30033:SF1">
    <property type="entry name" value="FLAGELLAR HOOK-ASSOCIATED PROTEIN 1"/>
    <property type="match status" value="1"/>
</dbReference>
<evidence type="ECO:0000259" key="9">
    <source>
        <dbReference type="Pfam" id="PF22638"/>
    </source>
</evidence>
<keyword evidence="6 7" id="KW-0975">Bacterial flagellum</keyword>
<dbReference type="InterPro" id="IPR010930">
    <property type="entry name" value="Flg_bb/hook_C_dom"/>
</dbReference>
<evidence type="ECO:0000259" key="8">
    <source>
        <dbReference type="Pfam" id="PF06429"/>
    </source>
</evidence>